<evidence type="ECO:0000256" key="1">
    <source>
        <dbReference type="SAM" id="Phobius"/>
    </source>
</evidence>
<dbReference type="OrthoDB" id="9789229at2"/>
<name>A0A2S7N0G6_9BACI</name>
<dbReference type="Proteomes" id="UP000239663">
    <property type="component" value="Unassembled WGS sequence"/>
</dbReference>
<proteinExistence type="predicted"/>
<dbReference type="EMBL" id="PKOZ01000004">
    <property type="protein sequence ID" value="PQD95581.1"/>
    <property type="molecule type" value="Genomic_DNA"/>
</dbReference>
<feature type="transmembrane region" description="Helical" evidence="1">
    <location>
        <begin position="67"/>
        <end position="87"/>
    </location>
</feature>
<keyword evidence="1" id="KW-0812">Transmembrane</keyword>
<sequence length="140" mass="16164">MKHVMINKLFHAFSFIIIGGSLYMAIEWLWRGYSHWSMGIVGGICFVLIGSMHVLKLPLLGQAIAGSLIVTLLELISGLILNVWLQWGIWDYSHLPFNLFGQICLLYALFWLPLSLAAIPLYHELRHLLFRLEKPKYRII</sequence>
<dbReference type="Pfam" id="PF06541">
    <property type="entry name" value="ABC_trans_CmpB"/>
    <property type="match status" value="1"/>
</dbReference>
<evidence type="ECO:0000313" key="3">
    <source>
        <dbReference type="Proteomes" id="UP000239663"/>
    </source>
</evidence>
<protein>
    <submittedName>
        <fullName evidence="2">Uncharacterized protein</fullName>
    </submittedName>
</protein>
<organism evidence="2 3">
    <name type="scientific">Pradoshia eiseniae</name>
    <dbReference type="NCBI Taxonomy" id="2064768"/>
    <lineage>
        <taxon>Bacteria</taxon>
        <taxon>Bacillati</taxon>
        <taxon>Bacillota</taxon>
        <taxon>Bacilli</taxon>
        <taxon>Bacillales</taxon>
        <taxon>Bacillaceae</taxon>
        <taxon>Pradoshia</taxon>
    </lineage>
</organism>
<keyword evidence="1" id="KW-1133">Transmembrane helix</keyword>
<accession>A0A2S7N0G6</accession>
<keyword evidence="1" id="KW-0472">Membrane</keyword>
<comment type="caution">
    <text evidence="2">The sequence shown here is derived from an EMBL/GenBank/DDBJ whole genome shotgun (WGS) entry which is preliminary data.</text>
</comment>
<feature type="transmembrane region" description="Helical" evidence="1">
    <location>
        <begin position="99"/>
        <end position="122"/>
    </location>
</feature>
<dbReference type="InterPro" id="IPR010540">
    <property type="entry name" value="CmpB_TMEM229"/>
</dbReference>
<dbReference type="AlphaFoldDB" id="A0A2S7N0G6"/>
<reference evidence="2 3" key="1">
    <citation type="submission" date="2017-12" db="EMBL/GenBank/DDBJ databases">
        <title>Taxonomic description and draft genome of Pradoshia cofamensis Gen. nov., sp. nov., a thermotolerant bacillale isolated from anterior gut of earthworm Eisenia fetida.</title>
        <authorList>
            <person name="Saha T."/>
            <person name="Chakraborty R."/>
        </authorList>
    </citation>
    <scope>NUCLEOTIDE SEQUENCE [LARGE SCALE GENOMIC DNA]</scope>
    <source>
        <strain evidence="2 3">EAG3</strain>
    </source>
</reference>
<feature type="transmembrane region" description="Helical" evidence="1">
    <location>
        <begin position="36"/>
        <end position="55"/>
    </location>
</feature>
<keyword evidence="3" id="KW-1185">Reference proteome</keyword>
<evidence type="ECO:0000313" key="2">
    <source>
        <dbReference type="EMBL" id="PQD95581.1"/>
    </source>
</evidence>
<feature type="transmembrane region" description="Helical" evidence="1">
    <location>
        <begin position="12"/>
        <end position="30"/>
    </location>
</feature>
<gene>
    <name evidence="2" type="ORF">CYL18_09895</name>
</gene>